<dbReference type="PANTHER" id="PTHR23416">
    <property type="entry name" value="SIALIC ACID SYNTHASE-RELATED"/>
    <property type="match status" value="1"/>
</dbReference>
<keyword evidence="4" id="KW-1185">Reference proteome</keyword>
<reference evidence="3" key="1">
    <citation type="submission" date="2023-07" db="EMBL/GenBank/DDBJ databases">
        <title>Wenyingzhuangia sp. chi5 genome sequencing and assembly.</title>
        <authorList>
            <person name="Park S."/>
        </authorList>
    </citation>
    <scope>NUCLEOTIDE SEQUENCE</scope>
    <source>
        <strain evidence="3">Chi5</strain>
    </source>
</reference>
<dbReference type="EMBL" id="JAUMIT010000001">
    <property type="protein sequence ID" value="MDO3693631.1"/>
    <property type="molecule type" value="Genomic_DNA"/>
</dbReference>
<dbReference type="Gene3D" id="2.160.10.10">
    <property type="entry name" value="Hexapeptide repeat proteins"/>
    <property type="match status" value="1"/>
</dbReference>
<dbReference type="Proteomes" id="UP001168642">
    <property type="component" value="Unassembled WGS sequence"/>
</dbReference>
<dbReference type="PANTHER" id="PTHR23416:SF23">
    <property type="entry name" value="ACETYLTRANSFERASE C18B11.09C-RELATED"/>
    <property type="match status" value="1"/>
</dbReference>
<name>A0ABT8VNT6_9FLAO</name>
<dbReference type="SUPFAM" id="SSF51161">
    <property type="entry name" value="Trimeric LpxA-like enzymes"/>
    <property type="match status" value="1"/>
</dbReference>
<sequence length="179" mass="20696">MNKLYKNSRFNGQLGYGSYIQCDSDIIGSFVKVNLVKHPFEVPYVSTSPSFVSLRKQNGSTYVDKQYFEEIRYADSNNKHVVFIGHDCWIGQGFFIVGGVTIGNGAMVLTHGVVTKDVPLYAIVGGGPAKVLKYRYDEETIKFLLEFEWWNKDEEWLKQNIHKMYNIELLKEERIYECI</sequence>
<evidence type="ECO:0000256" key="2">
    <source>
        <dbReference type="ARBA" id="ARBA00022679"/>
    </source>
</evidence>
<comment type="similarity">
    <text evidence="1">Belongs to the transferase hexapeptide repeat family.</text>
</comment>
<dbReference type="InterPro" id="IPR051159">
    <property type="entry name" value="Hexapeptide_acetyltransf"/>
</dbReference>
<dbReference type="RefSeq" id="WP_302882882.1">
    <property type="nucleotide sequence ID" value="NZ_JAUMIT010000001.1"/>
</dbReference>
<accession>A0ABT8VNT6</accession>
<proteinExistence type="inferred from homology"/>
<evidence type="ECO:0008006" key="5">
    <source>
        <dbReference type="Google" id="ProtNLM"/>
    </source>
</evidence>
<protein>
    <recommendedName>
        <fullName evidence="5">Antibiotic acetyltransferase</fullName>
    </recommendedName>
</protein>
<gene>
    <name evidence="3" type="ORF">QVZ41_02055</name>
</gene>
<keyword evidence="2" id="KW-0808">Transferase</keyword>
<comment type="caution">
    <text evidence="3">The sequence shown here is derived from an EMBL/GenBank/DDBJ whole genome shotgun (WGS) entry which is preliminary data.</text>
</comment>
<evidence type="ECO:0000313" key="4">
    <source>
        <dbReference type="Proteomes" id="UP001168642"/>
    </source>
</evidence>
<evidence type="ECO:0000256" key="1">
    <source>
        <dbReference type="ARBA" id="ARBA00007274"/>
    </source>
</evidence>
<evidence type="ECO:0000313" key="3">
    <source>
        <dbReference type="EMBL" id="MDO3693631.1"/>
    </source>
</evidence>
<organism evidence="3 4">
    <name type="scientific">Wenyingzhuangia gilva</name>
    <dbReference type="NCBI Taxonomy" id="3057677"/>
    <lineage>
        <taxon>Bacteria</taxon>
        <taxon>Pseudomonadati</taxon>
        <taxon>Bacteroidota</taxon>
        <taxon>Flavobacteriia</taxon>
        <taxon>Flavobacteriales</taxon>
        <taxon>Flavobacteriaceae</taxon>
        <taxon>Wenyingzhuangia</taxon>
    </lineage>
</organism>
<dbReference type="InterPro" id="IPR011004">
    <property type="entry name" value="Trimer_LpxA-like_sf"/>
</dbReference>